<comment type="subcellular location">
    <subcellularLocation>
        <location evidence="1">Membrane</location>
        <topology evidence="1">Multi-pass membrane protein</topology>
    </subcellularLocation>
</comment>
<evidence type="ECO:0000313" key="3">
    <source>
        <dbReference type="EMBL" id="KAF2616373.1"/>
    </source>
</evidence>
<comment type="caution">
    <text evidence="3">The sequence shown here is derived from an EMBL/GenBank/DDBJ whole genome shotgun (WGS) entry which is preliminary data.</text>
</comment>
<evidence type="ECO:0000313" key="4">
    <source>
        <dbReference type="Proteomes" id="UP000712281"/>
    </source>
</evidence>
<dbReference type="PANTHER" id="PTHR46313">
    <property type="match status" value="1"/>
</dbReference>
<accession>A0A8S9MH07</accession>
<dbReference type="PANTHER" id="PTHR46313:SF3">
    <property type="entry name" value="PROLYCOPENE ISOMERASE, CHLOROPLASTIC"/>
    <property type="match status" value="1"/>
</dbReference>
<feature type="transmembrane region" description="Helical" evidence="2">
    <location>
        <begin position="48"/>
        <end position="66"/>
    </location>
</feature>
<keyword evidence="2" id="KW-0812">Transmembrane</keyword>
<dbReference type="SUPFAM" id="SSF51905">
    <property type="entry name" value="FAD/NAD(P)-binding domain"/>
    <property type="match status" value="1"/>
</dbReference>
<gene>
    <name evidence="3" type="ORF">F2Q68_00042708</name>
</gene>
<protein>
    <recommendedName>
        <fullName evidence="5">Sugar phosphate transporter domain-containing protein</fullName>
    </recommendedName>
</protein>
<evidence type="ECO:0008006" key="5">
    <source>
        <dbReference type="Google" id="ProtNLM"/>
    </source>
</evidence>
<evidence type="ECO:0000256" key="2">
    <source>
        <dbReference type="SAM" id="Phobius"/>
    </source>
</evidence>
<dbReference type="Proteomes" id="UP000712281">
    <property type="component" value="Unassembled WGS sequence"/>
</dbReference>
<keyword evidence="2" id="KW-0472">Membrane</keyword>
<organism evidence="3 4">
    <name type="scientific">Brassica cretica</name>
    <name type="common">Mustard</name>
    <dbReference type="NCBI Taxonomy" id="69181"/>
    <lineage>
        <taxon>Eukaryota</taxon>
        <taxon>Viridiplantae</taxon>
        <taxon>Streptophyta</taxon>
        <taxon>Embryophyta</taxon>
        <taxon>Tracheophyta</taxon>
        <taxon>Spermatophyta</taxon>
        <taxon>Magnoliopsida</taxon>
        <taxon>eudicotyledons</taxon>
        <taxon>Gunneridae</taxon>
        <taxon>Pentapetalae</taxon>
        <taxon>rosids</taxon>
        <taxon>malvids</taxon>
        <taxon>Brassicales</taxon>
        <taxon>Brassicaceae</taxon>
        <taxon>Brassiceae</taxon>
        <taxon>Brassica</taxon>
    </lineage>
</organism>
<dbReference type="EMBL" id="QGKW02000007">
    <property type="protein sequence ID" value="KAF2616373.1"/>
    <property type="molecule type" value="Genomic_DNA"/>
</dbReference>
<sequence>MISVSVNFSTFLVIGKTSPVTYQVLGHLKTCLVLAFGYVLLKDPFNWRNILGIMVAVIGMVVYSYFCSVETQQKASETSTQLPQMKEGEKDPLIAAENGSGVLSDGGAGVQKTTAPGNLNLITQALKAVGREMEVIPDPTTVHFHLPNDLSVQVHREYDEFVNELISKFPHEKEGILGFYGVCWKIFNSLNSLELKSLEEPIYLFGQFFQKPLECLTLAYYLPQNAGDIARKYIKDPQLLSFIDAECFIVSTVNALQTPMINASMVLCDRHYGGINYPVGGVGGIAKSLADGLVDQGSEILYKANVKIIILDDGKAVSFCITLATYYSKLLF</sequence>
<keyword evidence="2" id="KW-1133">Transmembrane helix</keyword>
<dbReference type="InterPro" id="IPR036188">
    <property type="entry name" value="FAD/NAD-bd_sf"/>
</dbReference>
<feature type="transmembrane region" description="Helical" evidence="2">
    <location>
        <begin position="20"/>
        <end position="41"/>
    </location>
</feature>
<proteinExistence type="predicted"/>
<dbReference type="Gene3D" id="1.10.3730.20">
    <property type="match status" value="1"/>
</dbReference>
<dbReference type="GO" id="GO:0016116">
    <property type="term" value="P:carotenoid metabolic process"/>
    <property type="evidence" value="ECO:0007669"/>
    <property type="project" value="InterPro"/>
</dbReference>
<dbReference type="AlphaFoldDB" id="A0A8S9MH07"/>
<dbReference type="Gene3D" id="3.50.50.60">
    <property type="entry name" value="FAD/NAD(P)-binding domain"/>
    <property type="match status" value="1"/>
</dbReference>
<evidence type="ECO:0000256" key="1">
    <source>
        <dbReference type="ARBA" id="ARBA00004141"/>
    </source>
</evidence>
<dbReference type="SUPFAM" id="SSF103481">
    <property type="entry name" value="Multidrug resistance efflux transporter EmrE"/>
    <property type="match status" value="1"/>
</dbReference>
<dbReference type="InterPro" id="IPR045892">
    <property type="entry name" value="CrtISO-like"/>
</dbReference>
<reference evidence="3" key="1">
    <citation type="submission" date="2019-12" db="EMBL/GenBank/DDBJ databases">
        <title>Genome sequencing and annotation of Brassica cretica.</title>
        <authorList>
            <person name="Studholme D.J."/>
            <person name="Sarris P.F."/>
        </authorList>
    </citation>
    <scope>NUCLEOTIDE SEQUENCE</scope>
    <source>
        <strain evidence="3">PFS-001/15</strain>
        <tissue evidence="3">Leaf</tissue>
    </source>
</reference>
<dbReference type="InterPro" id="IPR037185">
    <property type="entry name" value="EmrE-like"/>
</dbReference>
<name>A0A8S9MH07_BRACR</name>